<evidence type="ECO:0000313" key="1">
    <source>
        <dbReference type="EMBL" id="MDQ0102311.1"/>
    </source>
</evidence>
<name>A0ABT9TMN8_PAENI</name>
<dbReference type="Proteomes" id="UP001244563">
    <property type="component" value="Unassembled WGS sequence"/>
</dbReference>
<sequence length="94" mass="10798">MKAAVLEQDKDAWLEDAVATIIGIAEKQETFTADDLRREMREPDDSHWPGTAFTKARILGYIEGFEDRYVKSTTPSRNHSALKLWTKKKEEARS</sequence>
<protein>
    <submittedName>
        <fullName evidence="1">Uncharacterized protein</fullName>
    </submittedName>
</protein>
<gene>
    <name evidence="1" type="ORF">J2T10_001957</name>
</gene>
<organism evidence="1 2">
    <name type="scientific">Paenarthrobacter nicotinovorans</name>
    <name type="common">Arthrobacter nicotinovorans</name>
    <dbReference type="NCBI Taxonomy" id="29320"/>
    <lineage>
        <taxon>Bacteria</taxon>
        <taxon>Bacillati</taxon>
        <taxon>Actinomycetota</taxon>
        <taxon>Actinomycetes</taxon>
        <taxon>Micrococcales</taxon>
        <taxon>Micrococcaceae</taxon>
        <taxon>Paenarthrobacter</taxon>
    </lineage>
</organism>
<comment type="caution">
    <text evidence="1">The sequence shown here is derived from an EMBL/GenBank/DDBJ whole genome shotgun (WGS) entry which is preliminary data.</text>
</comment>
<keyword evidence="2" id="KW-1185">Reference proteome</keyword>
<proteinExistence type="predicted"/>
<dbReference type="RefSeq" id="WP_306877958.1">
    <property type="nucleotide sequence ID" value="NZ_JAUSSW010000004.1"/>
</dbReference>
<evidence type="ECO:0000313" key="2">
    <source>
        <dbReference type="Proteomes" id="UP001244563"/>
    </source>
</evidence>
<accession>A0ABT9TMN8</accession>
<dbReference type="EMBL" id="JAUSSW010000004">
    <property type="protein sequence ID" value="MDQ0102311.1"/>
    <property type="molecule type" value="Genomic_DNA"/>
</dbReference>
<reference evidence="1 2" key="1">
    <citation type="submission" date="2023-07" db="EMBL/GenBank/DDBJ databases">
        <title>Sorghum-associated microbial communities from plants grown in Nebraska, USA.</title>
        <authorList>
            <person name="Schachtman D."/>
        </authorList>
    </citation>
    <scope>NUCLEOTIDE SEQUENCE [LARGE SCALE GENOMIC DNA]</scope>
    <source>
        <strain evidence="1 2">CC523</strain>
    </source>
</reference>